<dbReference type="PANTHER" id="PTHR20997:SF2">
    <property type="entry name" value="EG:BACR42I17.2 PROTEIN-RELATED"/>
    <property type="match status" value="1"/>
</dbReference>
<reference evidence="2" key="1">
    <citation type="submission" date="2018-01" db="EMBL/GenBank/DDBJ databases">
        <title>An insight into the sialome of Amazonian anophelines.</title>
        <authorList>
            <person name="Ribeiro J.M."/>
            <person name="Scarpassa V."/>
            <person name="Calvo E."/>
        </authorList>
    </citation>
    <scope>NUCLEOTIDE SEQUENCE</scope>
    <source>
        <tissue evidence="2">Salivary glands</tissue>
    </source>
</reference>
<proteinExistence type="predicted"/>
<feature type="chain" id="PRO_5014597642" evidence="1">
    <location>
        <begin position="20"/>
        <end position="255"/>
    </location>
</feature>
<feature type="signal peptide" evidence="1">
    <location>
        <begin position="1"/>
        <end position="19"/>
    </location>
</feature>
<protein>
    <submittedName>
        <fullName evidence="2">Putative secreted protein</fullName>
    </submittedName>
</protein>
<dbReference type="PANTHER" id="PTHR20997">
    <property type="entry name" value="EG:BACR42I17.2 PROTEIN-RELATED"/>
    <property type="match status" value="1"/>
</dbReference>
<keyword evidence="1" id="KW-0732">Signal</keyword>
<evidence type="ECO:0000313" key="2">
    <source>
        <dbReference type="EMBL" id="MBW26138.1"/>
    </source>
</evidence>
<dbReference type="EMBL" id="GGFM01005387">
    <property type="protein sequence ID" value="MBW26138.1"/>
    <property type="molecule type" value="Transcribed_RNA"/>
</dbReference>
<sequence>MLKLVLTLLFVGLVVVCNGSPLSRESSESPESIEAPMPDFFQKISEQCRNNTGSDDAFLALMESFENAFKCVLKIDVDRFKTDFNQLTNATRTAFFTKYCAEARPLVSCFDDMPASVRPCIKENEFKYMEAFFESIPKTLDLACKNNGEIIFNMVDATRMKCFQENGKHLSVCIDTYTKSGLWNDDWNSELTQDKCSTLTNYRKCLMVPLDTCDLSDLIGIYDVSMNAMLRLSPCANNTEEPKDETHHNNSTDVI</sequence>
<name>A0A2M3ZCE6_9DIPT</name>
<accession>A0A2M3ZCE6</accession>
<dbReference type="AlphaFoldDB" id="A0A2M3ZCE6"/>
<evidence type="ECO:0000256" key="1">
    <source>
        <dbReference type="SAM" id="SignalP"/>
    </source>
</evidence>
<dbReference type="Pfam" id="PF07165">
    <property type="entry name" value="DUF1397"/>
    <property type="match status" value="1"/>
</dbReference>
<organism evidence="2">
    <name type="scientific">Anopheles braziliensis</name>
    <dbReference type="NCBI Taxonomy" id="58242"/>
    <lineage>
        <taxon>Eukaryota</taxon>
        <taxon>Metazoa</taxon>
        <taxon>Ecdysozoa</taxon>
        <taxon>Arthropoda</taxon>
        <taxon>Hexapoda</taxon>
        <taxon>Insecta</taxon>
        <taxon>Pterygota</taxon>
        <taxon>Neoptera</taxon>
        <taxon>Endopterygota</taxon>
        <taxon>Diptera</taxon>
        <taxon>Nematocera</taxon>
        <taxon>Culicoidea</taxon>
        <taxon>Culicidae</taxon>
        <taxon>Anophelinae</taxon>
        <taxon>Anopheles</taxon>
    </lineage>
</organism>
<dbReference type="InterPro" id="IPR009832">
    <property type="entry name" value="DUF1397"/>
</dbReference>